<dbReference type="InterPro" id="IPR015424">
    <property type="entry name" value="PyrdxlP-dep_Trfase"/>
</dbReference>
<keyword evidence="3" id="KW-0663">Pyridoxal phosphate</keyword>
<reference evidence="6 7" key="1">
    <citation type="submission" date="2019-03" db="EMBL/GenBank/DDBJ databases">
        <title>Halomonas marinisediminis sp. nov., a moderately halophilic bacterium isolated from the Bohai Gulf.</title>
        <authorList>
            <person name="Ji X."/>
        </authorList>
    </citation>
    <scope>NUCLEOTIDE SEQUENCE [LARGE SCALE GENOMIC DNA]</scope>
    <source>
        <strain evidence="6 7">204</strain>
    </source>
</reference>
<dbReference type="InterPro" id="IPR000192">
    <property type="entry name" value="Aminotrans_V_dom"/>
</dbReference>
<sequence length="74" mass="7595">MESSDEPPRVCVMAVNNETGVVQPLQEVVALARAYKAGVHVDAVQALGKISFDFAALDIDSAALSAHKCGGPAG</sequence>
<feature type="domain" description="Aminotransferase class V" evidence="5">
    <location>
        <begin position="9"/>
        <end position="74"/>
    </location>
</feature>
<comment type="similarity">
    <text evidence="2">Belongs to the class-V pyridoxal-phosphate-dependent aminotransferase family. NifS/IscS subfamily.</text>
</comment>
<accession>A0ABY2D6D4</accession>
<evidence type="ECO:0000256" key="1">
    <source>
        <dbReference type="ARBA" id="ARBA00001933"/>
    </source>
</evidence>
<organism evidence="6 7">
    <name type="scientific">Halomonas marinisediminis</name>
    <dbReference type="NCBI Taxonomy" id="2546095"/>
    <lineage>
        <taxon>Bacteria</taxon>
        <taxon>Pseudomonadati</taxon>
        <taxon>Pseudomonadota</taxon>
        <taxon>Gammaproteobacteria</taxon>
        <taxon>Oceanospirillales</taxon>
        <taxon>Halomonadaceae</taxon>
        <taxon>Halomonas</taxon>
    </lineage>
</organism>
<dbReference type="Gene3D" id="3.40.640.10">
    <property type="entry name" value="Type I PLP-dependent aspartate aminotransferase-like (Major domain)"/>
    <property type="match status" value="1"/>
</dbReference>
<dbReference type="Proteomes" id="UP000294823">
    <property type="component" value="Unassembled WGS sequence"/>
</dbReference>
<dbReference type="InterPro" id="IPR015421">
    <property type="entry name" value="PyrdxlP-dep_Trfase_major"/>
</dbReference>
<dbReference type="SUPFAM" id="SSF53383">
    <property type="entry name" value="PLP-dependent transferases"/>
    <property type="match status" value="1"/>
</dbReference>
<evidence type="ECO:0000256" key="3">
    <source>
        <dbReference type="ARBA" id="ARBA00022898"/>
    </source>
</evidence>
<dbReference type="PANTHER" id="PTHR11601">
    <property type="entry name" value="CYSTEINE DESULFURYLASE FAMILY MEMBER"/>
    <property type="match status" value="1"/>
</dbReference>
<comment type="catalytic activity">
    <reaction evidence="4">
        <text>(sulfur carrier)-H + L-cysteine = (sulfur carrier)-SH + L-alanine</text>
        <dbReference type="Rhea" id="RHEA:43892"/>
        <dbReference type="Rhea" id="RHEA-COMP:14737"/>
        <dbReference type="Rhea" id="RHEA-COMP:14739"/>
        <dbReference type="ChEBI" id="CHEBI:29917"/>
        <dbReference type="ChEBI" id="CHEBI:35235"/>
        <dbReference type="ChEBI" id="CHEBI:57972"/>
        <dbReference type="ChEBI" id="CHEBI:64428"/>
        <dbReference type="EC" id="2.8.1.7"/>
    </reaction>
</comment>
<evidence type="ECO:0000313" key="6">
    <source>
        <dbReference type="EMBL" id="TDA77715.1"/>
    </source>
</evidence>
<dbReference type="GO" id="GO:0008483">
    <property type="term" value="F:transaminase activity"/>
    <property type="evidence" value="ECO:0007669"/>
    <property type="project" value="UniProtKB-KW"/>
</dbReference>
<keyword evidence="6" id="KW-0808">Transferase</keyword>
<proteinExistence type="inferred from homology"/>
<dbReference type="Pfam" id="PF00266">
    <property type="entry name" value="Aminotran_5"/>
    <property type="match status" value="1"/>
</dbReference>
<gene>
    <name evidence="6" type="ORF">E0702_18105</name>
</gene>
<evidence type="ECO:0000256" key="2">
    <source>
        <dbReference type="ARBA" id="ARBA00006490"/>
    </source>
</evidence>
<evidence type="ECO:0000259" key="5">
    <source>
        <dbReference type="Pfam" id="PF00266"/>
    </source>
</evidence>
<evidence type="ECO:0000313" key="7">
    <source>
        <dbReference type="Proteomes" id="UP000294823"/>
    </source>
</evidence>
<feature type="non-terminal residue" evidence="6">
    <location>
        <position position="74"/>
    </location>
</feature>
<protein>
    <submittedName>
        <fullName evidence="6">Aminotransferase class V-fold PLP-dependent enzyme</fullName>
    </submittedName>
</protein>
<evidence type="ECO:0000256" key="4">
    <source>
        <dbReference type="ARBA" id="ARBA00050776"/>
    </source>
</evidence>
<name>A0ABY2D6D4_9GAMM</name>
<dbReference type="EMBL" id="SLTR01000649">
    <property type="protein sequence ID" value="TDA77715.1"/>
    <property type="molecule type" value="Genomic_DNA"/>
</dbReference>
<keyword evidence="6" id="KW-0032">Aminotransferase</keyword>
<comment type="cofactor">
    <cofactor evidence="1">
        <name>pyridoxal 5'-phosphate</name>
        <dbReference type="ChEBI" id="CHEBI:597326"/>
    </cofactor>
</comment>
<dbReference type="PANTHER" id="PTHR11601:SF34">
    <property type="entry name" value="CYSTEINE DESULFURASE"/>
    <property type="match status" value="1"/>
</dbReference>
<comment type="caution">
    <text evidence="6">The sequence shown here is derived from an EMBL/GenBank/DDBJ whole genome shotgun (WGS) entry which is preliminary data.</text>
</comment>
<keyword evidence="7" id="KW-1185">Reference proteome</keyword>